<dbReference type="Proteomes" id="UP000324800">
    <property type="component" value="Unassembled WGS sequence"/>
</dbReference>
<dbReference type="AlphaFoldDB" id="A0A5J4TK92"/>
<protein>
    <submittedName>
        <fullName evidence="2">Uncharacterized protein</fullName>
    </submittedName>
</protein>
<organism evidence="2 3">
    <name type="scientific">Streblomastix strix</name>
    <dbReference type="NCBI Taxonomy" id="222440"/>
    <lineage>
        <taxon>Eukaryota</taxon>
        <taxon>Metamonada</taxon>
        <taxon>Preaxostyla</taxon>
        <taxon>Oxymonadida</taxon>
        <taxon>Streblomastigidae</taxon>
        <taxon>Streblomastix</taxon>
    </lineage>
</organism>
<feature type="non-terminal residue" evidence="2">
    <location>
        <position position="89"/>
    </location>
</feature>
<name>A0A5J4TK92_9EUKA</name>
<proteinExistence type="predicted"/>
<accession>A0A5J4TK92</accession>
<feature type="region of interest" description="Disordered" evidence="1">
    <location>
        <begin position="1"/>
        <end position="21"/>
    </location>
</feature>
<evidence type="ECO:0000313" key="2">
    <source>
        <dbReference type="EMBL" id="KAA6357961.1"/>
    </source>
</evidence>
<evidence type="ECO:0000256" key="1">
    <source>
        <dbReference type="SAM" id="MobiDB-lite"/>
    </source>
</evidence>
<dbReference type="EMBL" id="SNRW01030580">
    <property type="protein sequence ID" value="KAA6357961.1"/>
    <property type="molecule type" value="Genomic_DNA"/>
</dbReference>
<sequence length="89" mass="10246">MEHAATQTVERPRQSTTSVRSVHNMLIPPILAFPLQQTSRIPLQSYTTERNQQQRQSQRLISPTYQTADESEDDEFLDEIIPGITMPHL</sequence>
<reference evidence="2 3" key="1">
    <citation type="submission" date="2019-03" db="EMBL/GenBank/DDBJ databases">
        <title>Single cell metagenomics reveals metabolic interactions within the superorganism composed of flagellate Streblomastix strix and complex community of Bacteroidetes bacteria on its surface.</title>
        <authorList>
            <person name="Treitli S.C."/>
            <person name="Kolisko M."/>
            <person name="Husnik F."/>
            <person name="Keeling P."/>
            <person name="Hampl V."/>
        </authorList>
    </citation>
    <scope>NUCLEOTIDE SEQUENCE [LARGE SCALE GENOMIC DNA]</scope>
    <source>
        <strain evidence="2">ST1C</strain>
    </source>
</reference>
<feature type="compositionally biased region" description="Polar residues" evidence="1">
    <location>
        <begin position="45"/>
        <end position="68"/>
    </location>
</feature>
<evidence type="ECO:0000313" key="3">
    <source>
        <dbReference type="Proteomes" id="UP000324800"/>
    </source>
</evidence>
<feature type="region of interest" description="Disordered" evidence="1">
    <location>
        <begin position="45"/>
        <end position="73"/>
    </location>
</feature>
<gene>
    <name evidence="2" type="ORF">EZS28_046514</name>
</gene>
<comment type="caution">
    <text evidence="2">The sequence shown here is derived from an EMBL/GenBank/DDBJ whole genome shotgun (WGS) entry which is preliminary data.</text>
</comment>